<proteinExistence type="predicted"/>
<keyword evidence="5" id="KW-1185">Reference proteome</keyword>
<reference evidence="4 5" key="1">
    <citation type="submission" date="2024-03" db="EMBL/GenBank/DDBJ databases">
        <title>Bacilli Hybrid Assemblies.</title>
        <authorList>
            <person name="Kovac J."/>
        </authorList>
    </citation>
    <scope>NUCLEOTIDE SEQUENCE [LARGE SCALE GENOMIC DNA]</scope>
    <source>
        <strain evidence="4 5">FSL R7-0666</strain>
    </source>
</reference>
<dbReference type="Proteomes" id="UP001418796">
    <property type="component" value="Unassembled WGS sequence"/>
</dbReference>
<accession>A0ABU9VJR7</accession>
<keyword evidence="3" id="KW-1133">Transmembrane helix</keyword>
<keyword evidence="3" id="KW-0812">Transmembrane</keyword>
<organism evidence="4 5">
    <name type="scientific">Alkalicoccobacillus gibsonii</name>
    <dbReference type="NCBI Taxonomy" id="79881"/>
    <lineage>
        <taxon>Bacteria</taxon>
        <taxon>Bacillati</taxon>
        <taxon>Bacillota</taxon>
        <taxon>Bacilli</taxon>
        <taxon>Bacillales</taxon>
        <taxon>Bacillaceae</taxon>
        <taxon>Alkalicoccobacillus</taxon>
    </lineage>
</organism>
<dbReference type="EMBL" id="JBCITK010000001">
    <property type="protein sequence ID" value="MEN0644127.1"/>
    <property type="molecule type" value="Genomic_DNA"/>
</dbReference>
<evidence type="ECO:0000313" key="5">
    <source>
        <dbReference type="Proteomes" id="UP001418796"/>
    </source>
</evidence>
<dbReference type="RefSeq" id="WP_343130892.1">
    <property type="nucleotide sequence ID" value="NZ_JBCITK010000001.1"/>
</dbReference>
<dbReference type="NCBIfam" id="NF041013">
    <property type="entry name" value="T4P_ComGE"/>
    <property type="match status" value="1"/>
</dbReference>
<name>A0ABU9VJR7_9BACI</name>
<evidence type="ECO:0000313" key="4">
    <source>
        <dbReference type="EMBL" id="MEN0644127.1"/>
    </source>
</evidence>
<dbReference type="SUPFAM" id="SSF54523">
    <property type="entry name" value="Pili subunits"/>
    <property type="match status" value="1"/>
</dbReference>
<dbReference type="NCBIfam" id="TIGR02532">
    <property type="entry name" value="IV_pilin_GFxxxE"/>
    <property type="match status" value="1"/>
</dbReference>
<comment type="caution">
    <text evidence="4">The sequence shown here is derived from an EMBL/GenBank/DDBJ whole genome shotgun (WGS) entry which is preliminary data.</text>
</comment>
<keyword evidence="3" id="KW-0472">Membrane</keyword>
<gene>
    <name evidence="4" type="primary">comGE</name>
    <name evidence="4" type="ORF">MKY91_13280</name>
</gene>
<evidence type="ECO:0000256" key="3">
    <source>
        <dbReference type="SAM" id="Phobius"/>
    </source>
</evidence>
<evidence type="ECO:0000256" key="2">
    <source>
        <dbReference type="ARBA" id="ARBA00023287"/>
    </source>
</evidence>
<comment type="subcellular location">
    <subcellularLocation>
        <location evidence="1">Cell surface</location>
    </subcellularLocation>
</comment>
<dbReference type="Pfam" id="PF07963">
    <property type="entry name" value="N_methyl"/>
    <property type="match status" value="1"/>
</dbReference>
<feature type="transmembrane region" description="Helical" evidence="3">
    <location>
        <begin position="20"/>
        <end position="39"/>
    </location>
</feature>
<keyword evidence="2" id="KW-0178">Competence</keyword>
<dbReference type="InterPro" id="IPR053468">
    <property type="entry name" value="ComGE-like"/>
</dbReference>
<dbReference type="InterPro" id="IPR045584">
    <property type="entry name" value="Pilin-like"/>
</dbReference>
<sequence>MERGEFDIQSKCNGFTLIEVMISLVLLSILATFILPVLIKIHQERVVIKQQEEALYLIEDYALSFTHGHAPASFSHSLYQFKQEVIADGSTQFCLMWEGANLRDYESCLYTKK</sequence>
<evidence type="ECO:0000256" key="1">
    <source>
        <dbReference type="ARBA" id="ARBA00004241"/>
    </source>
</evidence>
<dbReference type="InterPro" id="IPR012902">
    <property type="entry name" value="N_methyl_site"/>
</dbReference>
<protein>
    <submittedName>
        <fullName evidence="4">Competence type IV pilus minor pilin ComGE</fullName>
    </submittedName>
</protein>